<comment type="subcellular location">
    <subcellularLocation>
        <location evidence="1">Cell membrane</location>
    </subcellularLocation>
</comment>
<keyword evidence="12" id="KW-1185">Reference proteome</keyword>
<keyword evidence="8" id="KW-0812">Transmembrane</keyword>
<evidence type="ECO:0000256" key="6">
    <source>
        <dbReference type="PROSITE-ProRule" id="PRU00284"/>
    </source>
</evidence>
<dbReference type="Pfam" id="PF12729">
    <property type="entry name" value="4HB_MCP_1"/>
    <property type="match status" value="1"/>
</dbReference>
<dbReference type="EMBL" id="FMYI01000001">
    <property type="protein sequence ID" value="SDB80842.1"/>
    <property type="molecule type" value="Genomic_DNA"/>
</dbReference>
<evidence type="ECO:0000256" key="3">
    <source>
        <dbReference type="ARBA" id="ARBA00023136"/>
    </source>
</evidence>
<dbReference type="CDD" id="cd11386">
    <property type="entry name" value="MCP_signal"/>
    <property type="match status" value="1"/>
</dbReference>
<dbReference type="PANTHER" id="PTHR32089:SF112">
    <property type="entry name" value="LYSOZYME-LIKE PROTEIN-RELATED"/>
    <property type="match status" value="1"/>
</dbReference>
<reference evidence="12" key="1">
    <citation type="submission" date="2016-09" db="EMBL/GenBank/DDBJ databases">
        <authorList>
            <person name="Varghese N."/>
            <person name="Submissions S."/>
        </authorList>
    </citation>
    <scope>NUCLEOTIDE SEQUENCE [LARGE SCALE GENOMIC DNA]</scope>
    <source>
        <strain evidence="12">S5</strain>
    </source>
</reference>
<evidence type="ECO:0000256" key="1">
    <source>
        <dbReference type="ARBA" id="ARBA00004236"/>
    </source>
</evidence>
<dbReference type="GO" id="GO:0005886">
    <property type="term" value="C:plasma membrane"/>
    <property type="evidence" value="ECO:0007669"/>
    <property type="project" value="UniProtKB-SubCell"/>
</dbReference>
<evidence type="ECO:0000259" key="9">
    <source>
        <dbReference type="PROSITE" id="PS50111"/>
    </source>
</evidence>
<keyword evidence="3 8" id="KW-0472">Membrane</keyword>
<dbReference type="CDD" id="cd06225">
    <property type="entry name" value="HAMP"/>
    <property type="match status" value="1"/>
</dbReference>
<name>A0A1G6GFP7_9BACI</name>
<dbReference type="Gene3D" id="6.10.340.10">
    <property type="match status" value="1"/>
</dbReference>
<dbReference type="OrthoDB" id="2168386at2"/>
<evidence type="ECO:0000256" key="7">
    <source>
        <dbReference type="SAM" id="MobiDB-lite"/>
    </source>
</evidence>
<gene>
    <name evidence="11" type="ORF">SAMN05421734_1013</name>
</gene>
<dbReference type="Proteomes" id="UP000242949">
    <property type="component" value="Unassembled WGS sequence"/>
</dbReference>
<evidence type="ECO:0000313" key="12">
    <source>
        <dbReference type="Proteomes" id="UP000242949"/>
    </source>
</evidence>
<accession>A0A1G6GFP7</accession>
<evidence type="ECO:0000256" key="2">
    <source>
        <dbReference type="ARBA" id="ARBA00022475"/>
    </source>
</evidence>
<dbReference type="Gene3D" id="1.10.287.950">
    <property type="entry name" value="Methyl-accepting chemotaxis protein"/>
    <property type="match status" value="1"/>
</dbReference>
<dbReference type="InterPro" id="IPR004089">
    <property type="entry name" value="MCPsignal_dom"/>
</dbReference>
<comment type="similarity">
    <text evidence="5">Belongs to the methyl-accepting chemotaxis (MCP) protein family.</text>
</comment>
<protein>
    <submittedName>
        <fullName evidence="11">Methyl-accepting chemotaxis protein</fullName>
    </submittedName>
</protein>
<evidence type="ECO:0000256" key="5">
    <source>
        <dbReference type="ARBA" id="ARBA00029447"/>
    </source>
</evidence>
<feature type="compositionally biased region" description="Polar residues" evidence="7">
    <location>
        <begin position="544"/>
        <end position="563"/>
    </location>
</feature>
<keyword evidence="4 6" id="KW-0807">Transducer</keyword>
<evidence type="ECO:0000259" key="10">
    <source>
        <dbReference type="PROSITE" id="PS50885"/>
    </source>
</evidence>
<dbReference type="Pfam" id="PF00672">
    <property type="entry name" value="HAMP"/>
    <property type="match status" value="1"/>
</dbReference>
<keyword evidence="2" id="KW-1003">Cell membrane</keyword>
<dbReference type="SMART" id="SM00283">
    <property type="entry name" value="MA"/>
    <property type="match status" value="1"/>
</dbReference>
<feature type="domain" description="Methyl-accepting transducer" evidence="9">
    <location>
        <begin position="295"/>
        <end position="552"/>
    </location>
</feature>
<feature type="domain" description="HAMP" evidence="10">
    <location>
        <begin position="223"/>
        <end position="276"/>
    </location>
</feature>
<evidence type="ECO:0000256" key="8">
    <source>
        <dbReference type="SAM" id="Phobius"/>
    </source>
</evidence>
<dbReference type="STRING" id="1612202.SAMN05421734_1013"/>
<dbReference type="PROSITE" id="PS50111">
    <property type="entry name" value="CHEMOTAXIS_TRANSDUC_2"/>
    <property type="match status" value="1"/>
</dbReference>
<organism evidence="11 12">
    <name type="scientific">Pelagirhabdus alkalitolerans</name>
    <dbReference type="NCBI Taxonomy" id="1612202"/>
    <lineage>
        <taxon>Bacteria</taxon>
        <taxon>Bacillati</taxon>
        <taxon>Bacillota</taxon>
        <taxon>Bacilli</taxon>
        <taxon>Bacillales</taxon>
        <taxon>Bacillaceae</taxon>
        <taxon>Pelagirhabdus</taxon>
    </lineage>
</organism>
<dbReference type="AlphaFoldDB" id="A0A1G6GFP7"/>
<keyword evidence="8" id="KW-1133">Transmembrane helix</keyword>
<dbReference type="PANTHER" id="PTHR32089">
    <property type="entry name" value="METHYL-ACCEPTING CHEMOTAXIS PROTEIN MCPB"/>
    <property type="match status" value="1"/>
</dbReference>
<dbReference type="Pfam" id="PF00015">
    <property type="entry name" value="MCPsignal"/>
    <property type="match status" value="1"/>
</dbReference>
<dbReference type="GO" id="GO:0007165">
    <property type="term" value="P:signal transduction"/>
    <property type="evidence" value="ECO:0007669"/>
    <property type="project" value="UniProtKB-KW"/>
</dbReference>
<proteinExistence type="inferred from homology"/>
<evidence type="ECO:0000256" key="4">
    <source>
        <dbReference type="ARBA" id="ARBA00023224"/>
    </source>
</evidence>
<feature type="transmembrane region" description="Helical" evidence="8">
    <location>
        <begin position="198"/>
        <end position="220"/>
    </location>
</feature>
<sequence length="581" mass="63295">MKKKKQKPKKVKKDKSQKKQLLNTKKIGTRLILGFGLILLLATGISALNISSLALINDNTEEIIEEDLAVLRVSDQLASDMLERTNLLQAYGLTGNGAYQAMFTDGANVSQSLEGEALDLDESEEMQSLVEQRQEWHELTNEFFSTYGAGNEEEALILLEQQIMPLSNSLVDDFQSLSREREVNMNGRAHEIYGIGDAVFMISLIASIVIVIVGILIAFITNRKISKPLQDLTRRVDVIASGNLSEKTEETNRRDEVGQLTNATHQMAENMRQLLVEIQNVSDTVSTHAQSLTATTDEVTDGAEQITVTMEEIATGAEKQASHASALSTGMNEFVESVGKAEKMGESVAGESNHVRKLSTDGAELMNQSVNQMHNIDEVVKRSVDNVTQLNDQSKQISNIVNVIQDISEQTNLLALNASIEAARAGEHGKGFAVVADEVRKLAEQVGSSVQDITKIISGIQKGSEQVTSDLEDGYAQVKQGTEDIETTGQTFNAIESAIESMAKEATQMTESLSTILTDSQKLSDSVEEIASISQESAAGVEETSASSEEVNSSMEEITTSSNELSGLVKELNELVKRFKL</sequence>
<feature type="region of interest" description="Disordered" evidence="7">
    <location>
        <begin position="535"/>
        <end position="563"/>
    </location>
</feature>
<evidence type="ECO:0000313" key="11">
    <source>
        <dbReference type="EMBL" id="SDB80842.1"/>
    </source>
</evidence>
<dbReference type="InterPro" id="IPR003660">
    <property type="entry name" value="HAMP_dom"/>
</dbReference>
<dbReference type="InterPro" id="IPR024478">
    <property type="entry name" value="HlyB_4HB_MCP"/>
</dbReference>
<dbReference type="SUPFAM" id="SSF58104">
    <property type="entry name" value="Methyl-accepting chemotaxis protein (MCP) signaling domain"/>
    <property type="match status" value="1"/>
</dbReference>
<dbReference type="SMART" id="SM00304">
    <property type="entry name" value="HAMP"/>
    <property type="match status" value="1"/>
</dbReference>
<dbReference type="RefSeq" id="WP_090791491.1">
    <property type="nucleotide sequence ID" value="NZ_FMYI01000001.1"/>
</dbReference>
<dbReference type="PROSITE" id="PS50885">
    <property type="entry name" value="HAMP"/>
    <property type="match status" value="1"/>
</dbReference>